<protein>
    <submittedName>
        <fullName evidence="3">Uncharacterized protein</fullName>
    </submittedName>
</protein>
<evidence type="ECO:0000256" key="2">
    <source>
        <dbReference type="SAM" id="Phobius"/>
    </source>
</evidence>
<sequence>MRPFIGILIAIAIAIAAFLLIGLFAWYFYWLHIFPGRPREVNTGDEVNAWLETQGAQAGATRPAGEVPVSTTVA</sequence>
<feature type="transmembrane region" description="Helical" evidence="2">
    <location>
        <begin position="6"/>
        <end position="29"/>
    </location>
</feature>
<dbReference type="EMBL" id="LAQI01000173">
    <property type="protein sequence ID" value="KKY16210.1"/>
    <property type="molecule type" value="Genomic_DNA"/>
</dbReference>
<keyword evidence="2" id="KW-0472">Membrane</keyword>
<evidence type="ECO:0000313" key="3">
    <source>
        <dbReference type="EMBL" id="KKY16210.1"/>
    </source>
</evidence>
<proteinExistence type="predicted"/>
<dbReference type="AlphaFoldDB" id="A0A0G2GGU7"/>
<organism evidence="3 4">
    <name type="scientific">Diplodia seriata</name>
    <dbReference type="NCBI Taxonomy" id="420778"/>
    <lineage>
        <taxon>Eukaryota</taxon>
        <taxon>Fungi</taxon>
        <taxon>Dikarya</taxon>
        <taxon>Ascomycota</taxon>
        <taxon>Pezizomycotina</taxon>
        <taxon>Dothideomycetes</taxon>
        <taxon>Dothideomycetes incertae sedis</taxon>
        <taxon>Botryosphaeriales</taxon>
        <taxon>Botryosphaeriaceae</taxon>
        <taxon>Diplodia</taxon>
    </lineage>
</organism>
<accession>A0A0G2GGU7</accession>
<evidence type="ECO:0000256" key="1">
    <source>
        <dbReference type="SAM" id="MobiDB-lite"/>
    </source>
</evidence>
<evidence type="ECO:0000313" key="4">
    <source>
        <dbReference type="Proteomes" id="UP000034182"/>
    </source>
</evidence>
<dbReference type="Proteomes" id="UP000034182">
    <property type="component" value="Unassembled WGS sequence"/>
</dbReference>
<name>A0A0G2GGU7_9PEZI</name>
<reference evidence="3 4" key="1">
    <citation type="submission" date="2015-03" db="EMBL/GenBank/DDBJ databases">
        <authorList>
            <person name="Morales-Cruz A."/>
            <person name="Amrine K.C."/>
            <person name="Cantu D."/>
        </authorList>
    </citation>
    <scope>NUCLEOTIDE SEQUENCE [LARGE SCALE GENOMIC DNA]</scope>
    <source>
        <strain evidence="3">DS831</strain>
    </source>
</reference>
<reference evidence="3 4" key="2">
    <citation type="submission" date="2015-05" db="EMBL/GenBank/DDBJ databases">
        <title>Distinctive expansion of gene families associated with plant cell wall degradation and secondary metabolism in the genomes of grapevine trunk pathogens.</title>
        <authorList>
            <person name="Lawrence D.P."/>
            <person name="Travadon R."/>
            <person name="Rolshausen P.E."/>
            <person name="Baumgartner K."/>
        </authorList>
    </citation>
    <scope>NUCLEOTIDE SEQUENCE [LARGE SCALE GENOMIC DNA]</scope>
    <source>
        <strain evidence="3">DS831</strain>
    </source>
</reference>
<feature type="region of interest" description="Disordered" evidence="1">
    <location>
        <begin position="55"/>
        <end position="74"/>
    </location>
</feature>
<comment type="caution">
    <text evidence="3">The sequence shown here is derived from an EMBL/GenBank/DDBJ whole genome shotgun (WGS) entry which is preliminary data.</text>
</comment>
<keyword evidence="2" id="KW-1133">Transmembrane helix</keyword>
<gene>
    <name evidence="3" type="ORF">UCDDS831_g07193</name>
</gene>
<keyword evidence="2" id="KW-0812">Transmembrane</keyword>